<accession>A0A5Q0TW80</accession>
<evidence type="ECO:0000313" key="4">
    <source>
        <dbReference type="EMBL" id="QGA70919.1"/>
    </source>
</evidence>
<protein>
    <submittedName>
        <fullName evidence="4">RNA-dependent RNA polymerase</fullName>
    </submittedName>
</protein>
<evidence type="ECO:0000256" key="2">
    <source>
        <dbReference type="ARBA" id="ARBA00022679"/>
    </source>
</evidence>
<name>A0A5Q0TW80_9VIRU</name>
<keyword evidence="3" id="KW-0548">Nucleotidyltransferase</keyword>
<dbReference type="GO" id="GO:0003968">
    <property type="term" value="F:RNA-directed RNA polymerase activity"/>
    <property type="evidence" value="ECO:0007669"/>
    <property type="project" value="UniProtKB-KW"/>
</dbReference>
<proteinExistence type="predicted"/>
<keyword evidence="2" id="KW-0808">Transferase</keyword>
<dbReference type="EMBL" id="MK440635">
    <property type="protein sequence ID" value="QGA70919.1"/>
    <property type="molecule type" value="Viral_cRNA"/>
</dbReference>
<sequence>MARVFDVPRYTNQSLRSLRAYASLSADDLNPRLAQKLRIPNSGQACMSLYSGFVFDLRYIYELTGEDIPEELKQDEFTYALINGKSPTMTNTVSDCLCSFLNVHCEDVTRVIHDSDAIYRICFNIWTGAWNNQSKRHINWFQASKAASGMAMLGAVSDKINSVGAIKYHGGESLFKRAYDHDENLGKAFVCSEAFRLAFDSKVGRIHIKNVCDNLEDLDVSKFEITYGHLKESFPSKRFFRIFNLAFIVDGQTLYILDNSSLNEIHDTLRTPFGFLSYAIGYQPAVHRRNKKAIEFFTKCHNYTIRAMKARFDNNRRCDSLAKQMKESYAVLLAKVGSKEAEGLNQVSQIKASANQTCEGEDPFYEILLEGDPTIAVDIGTYWNVLPAPDADPELMNDRLKRVMNCKRTCDELFWKRFMDYSKSVLTAHIICKKKDSFELRDWEFPDEIDDPRDLPWVINCARGVLDYPPVGQRGNVYVKGVLEWHRKLENWHFAAQDVTHVFADLSKYETVRTIQTMSRSDGSELSYAMTRGPYLSDKYKPSDVREGMEKGKLPGDRVLVLAAKRENTKFGEKVRETASGDDVLREALSELDYNAQQVAASVHGVALRMGRMGFEKRMERMKTKAENGQAYISLDVSGWSPNMNRKNQMEFIDMLMSFYNIPEAMRVSGWFKDIHVVNSRRGYHNVWDMLDGSVQGFFGGCDSIMHNMLAQFCKVVAVESGIIPDDSKVDFMTLIDDLAIKIIGCKEDVIPVLKSFEDTYRKLGFETDLVKTLVSSDHFHFLNRLFGHKGEVVTAAKIFAKSGREYNKRFSSVWSHIDSSLGSVLGSVDRGCSVITGYEWAIMHATKAAVDSNVKVLNDGWSLTHFGAWLPRVFGGWGLPGVISWTTQEGVDPIPDGICRIQRITERMSESLDKQAINEYLSIAVSQKLVKRGKLQAITNPFGIAVLNIPDPDAPGRYVMKKGALRMVKSPDFARLLGTKSSLESEQIIDELTKNCTYPMEIWAAFADTLPMAILEKIISRAEQNEIVVMCVKAEVRHKAINEMRRLNERAARHYKTIIFGEIDNSLAKLRGSSLVAELRKRQLKLDGINATDLHTSPSLEVIANTYESSEGCIRAIQPKLNVSEIYGGREAWSLHRTYRSTSAIVDQSNSLKMHDPVARSIFSLSIVIAAVKAIGGNGSDLLEAYGAIWFGDPHAVILPNIAVTATDPRRICSRTANLSHSVMAYPNFSGSIKVNASNMINRYENTKRTFDWLSVVTAIRAVVATDTEYRTDGVKSVNGLVKNELVYNFNMSGHTGFFRDDSPPIEYKSKAFIQLCNEAKGILDNRTKTYVLGLIGVIPKKVQGFGADSCEYRDIVKSFGYTPPVTSISYSAYEILAKRGIEKTMLTIVETTPFSPLCNIDKSILKLDKVVESNVDIITPTITRRSLTSRVVTDVTTGRSDKRISQSLIVFAQRVTNHPKITDNFWVKAHNDMKNDIMKEDNWTAIFEKWGNKHFVPLIADSSVENSKALLKQIEVDLDHPPTIGFTKSGNIRAQELLNYATRYHEESENMSKPARVRYKKRFECVAMQRLASCAIVGSDAVTSIIDVGEAINRDIVKIFEREFKVTVPVVPSVRSIKWLSNQGVWAKDYKDALNEIIPSTFKAKADIITGLMWALNNIEQWIESDILKPEGRAEYAKNIMQTRIETKVVDKLEEFGDFEFEIGELNMGGIVEAEEEKNEVFSDDDMIKVCDIDFNSDEWRAFTWSRGIFDKKDDELNELVYLDFINEQNKRKKRGKQGVSDVV</sequence>
<keyword evidence="1 4" id="KW-0696">RNA-directed RNA polymerase</keyword>
<organism evidence="4">
    <name type="scientific">Nackenback virus</name>
    <dbReference type="NCBI Taxonomy" id="2651951"/>
    <lineage>
        <taxon>Viruses</taxon>
        <taxon>Riboviria</taxon>
        <taxon>Orthornavirae</taxon>
        <taxon>Negarnaviricota</taxon>
        <taxon>Haploviricotina</taxon>
        <taxon>Chunqiuviricetes</taxon>
        <taxon>Muvirales</taxon>
        <taxon>Qinviridae</taxon>
    </lineage>
</organism>
<dbReference type="SUPFAM" id="SSF56672">
    <property type="entry name" value="DNA/RNA polymerases"/>
    <property type="match status" value="1"/>
</dbReference>
<dbReference type="InterPro" id="IPR043502">
    <property type="entry name" value="DNA/RNA_pol_sf"/>
</dbReference>
<reference evidence="4" key="1">
    <citation type="journal article" date="2019" name="Viruses">
        <title>Meta-Transcriptomic Comparison of the RNA Viromes of the Mosquito Vectors Culex pipiens and Culex torrentium in Northern Europe.</title>
        <authorList>
            <person name="Pettersson J.H.O."/>
            <person name="Shi M."/>
            <person name="Eden J.-S."/>
            <person name="Holmes E.C."/>
            <person name="Hesson J.C."/>
        </authorList>
    </citation>
    <scope>NUCLEOTIDE SEQUENCE</scope>
    <source>
        <strain evidence="4">OTU38</strain>
    </source>
</reference>
<evidence type="ECO:0000256" key="1">
    <source>
        <dbReference type="ARBA" id="ARBA00022484"/>
    </source>
</evidence>
<evidence type="ECO:0000256" key="3">
    <source>
        <dbReference type="ARBA" id="ARBA00022695"/>
    </source>
</evidence>